<keyword evidence="4 5" id="KW-0539">Nucleus</keyword>
<reference evidence="9" key="1">
    <citation type="journal article" date="2013" name="PLoS Genet.">
        <title>The genome of Spraguea lophii and the basis of host-microsporidian interactions.</title>
        <authorList>
            <person name="Campbell S.E."/>
            <person name="Williams T.A."/>
            <person name="Yousuf A."/>
            <person name="Soanes D.M."/>
            <person name="Paszkiewicz K.H."/>
            <person name="Williams B.A.P."/>
        </authorList>
    </citation>
    <scope>NUCLEOTIDE SEQUENCE [LARGE SCALE GENOMIC DNA]</scope>
    <source>
        <strain evidence="9">42_110</strain>
    </source>
</reference>
<dbReference type="SUPFAM" id="SSF46689">
    <property type="entry name" value="Homeodomain-like"/>
    <property type="match status" value="1"/>
</dbReference>
<dbReference type="GO" id="GO:0005634">
    <property type="term" value="C:nucleus"/>
    <property type="evidence" value="ECO:0007669"/>
    <property type="project" value="UniProtKB-SubCell"/>
</dbReference>
<dbReference type="CDD" id="cd00086">
    <property type="entry name" value="homeodomain"/>
    <property type="match status" value="1"/>
</dbReference>
<dbReference type="InterPro" id="IPR017970">
    <property type="entry name" value="Homeobox_CS"/>
</dbReference>
<keyword evidence="2 5" id="KW-0238">DNA-binding</keyword>
<keyword evidence="3 5" id="KW-0371">Homeobox</keyword>
<evidence type="ECO:0000256" key="5">
    <source>
        <dbReference type="PROSITE-ProRule" id="PRU00108"/>
    </source>
</evidence>
<dbReference type="PANTHER" id="PTHR24323:SF7">
    <property type="entry name" value="HOMEOBOX DOMAIN-CONTAINING PROTEIN"/>
    <property type="match status" value="1"/>
</dbReference>
<dbReference type="Gene3D" id="1.10.10.60">
    <property type="entry name" value="Homeodomain-like"/>
    <property type="match status" value="1"/>
</dbReference>
<evidence type="ECO:0000256" key="6">
    <source>
        <dbReference type="RuleBase" id="RU000682"/>
    </source>
</evidence>
<organism evidence="8 9">
    <name type="scientific">Spraguea lophii (strain 42_110)</name>
    <name type="common">Microsporidian parasite</name>
    <dbReference type="NCBI Taxonomy" id="1358809"/>
    <lineage>
        <taxon>Eukaryota</taxon>
        <taxon>Fungi</taxon>
        <taxon>Fungi incertae sedis</taxon>
        <taxon>Microsporidia</taxon>
        <taxon>Spragueidae</taxon>
        <taxon>Spraguea</taxon>
    </lineage>
</organism>
<feature type="domain" description="Homeobox" evidence="7">
    <location>
        <begin position="52"/>
        <end position="112"/>
    </location>
</feature>
<dbReference type="PROSITE" id="PS50071">
    <property type="entry name" value="HOMEOBOX_2"/>
    <property type="match status" value="1"/>
</dbReference>
<evidence type="ECO:0000313" key="8">
    <source>
        <dbReference type="EMBL" id="EPR79442.1"/>
    </source>
</evidence>
<evidence type="ECO:0000256" key="1">
    <source>
        <dbReference type="ARBA" id="ARBA00004123"/>
    </source>
</evidence>
<dbReference type="EMBL" id="ATCN01000253">
    <property type="protein sequence ID" value="EPR79442.1"/>
    <property type="molecule type" value="Genomic_DNA"/>
</dbReference>
<evidence type="ECO:0000313" key="9">
    <source>
        <dbReference type="Proteomes" id="UP000014978"/>
    </source>
</evidence>
<dbReference type="HOGENOM" id="CLU_1631132_0_0_1"/>
<dbReference type="GO" id="GO:0000976">
    <property type="term" value="F:transcription cis-regulatory region binding"/>
    <property type="evidence" value="ECO:0007669"/>
    <property type="project" value="TreeGrafter"/>
</dbReference>
<sequence length="170" mass="20106">MTNNRLMSICFFKGETLKCSLESPVMGRNSPFKAVKFIDSTHEVLKSYHKPKSNKRPRTKLSENQISILEDCFNLNHHPNTDLKESIAMRVGIPMKNVQIWFQNRRAKDKNIKENAEIKMKQEQNRPLFYKPGYPNIRNISSSKNYTSYNSTPEYDYYQQMGRDGFNRWK</sequence>
<dbReference type="GO" id="GO:0000981">
    <property type="term" value="F:DNA-binding transcription factor activity, RNA polymerase II-specific"/>
    <property type="evidence" value="ECO:0007669"/>
    <property type="project" value="InterPro"/>
</dbReference>
<dbReference type="InterPro" id="IPR051775">
    <property type="entry name" value="Homeobox_domain"/>
</dbReference>
<gene>
    <name evidence="8" type="ORF">SLOPH_441</name>
</gene>
<protein>
    <submittedName>
        <fullName evidence="8">Homeobox domain protein</fullName>
    </submittedName>
</protein>
<evidence type="ECO:0000256" key="4">
    <source>
        <dbReference type="ARBA" id="ARBA00023242"/>
    </source>
</evidence>
<dbReference type="SMART" id="SM00389">
    <property type="entry name" value="HOX"/>
    <property type="match status" value="1"/>
</dbReference>
<dbReference type="AlphaFoldDB" id="S7WCB8"/>
<keyword evidence="9" id="KW-1185">Reference proteome</keyword>
<evidence type="ECO:0000256" key="2">
    <source>
        <dbReference type="ARBA" id="ARBA00023125"/>
    </source>
</evidence>
<dbReference type="InterPro" id="IPR009057">
    <property type="entry name" value="Homeodomain-like_sf"/>
</dbReference>
<name>S7WCB8_SPRLO</name>
<dbReference type="InterPro" id="IPR001356">
    <property type="entry name" value="HD"/>
</dbReference>
<evidence type="ECO:0000256" key="3">
    <source>
        <dbReference type="ARBA" id="ARBA00023155"/>
    </source>
</evidence>
<comment type="caution">
    <text evidence="8">The sequence shown here is derived from an EMBL/GenBank/DDBJ whole genome shotgun (WGS) entry which is preliminary data.</text>
</comment>
<dbReference type="VEuPathDB" id="MicrosporidiaDB:SLOPH_441"/>
<feature type="DNA-binding region" description="Homeobox" evidence="5">
    <location>
        <begin position="54"/>
        <end position="113"/>
    </location>
</feature>
<accession>S7WCB8</accession>
<dbReference type="OrthoDB" id="6159439at2759"/>
<dbReference type="InParanoid" id="S7WCB8"/>
<evidence type="ECO:0000259" key="7">
    <source>
        <dbReference type="PROSITE" id="PS50071"/>
    </source>
</evidence>
<dbReference type="Proteomes" id="UP000014978">
    <property type="component" value="Unassembled WGS sequence"/>
</dbReference>
<dbReference type="STRING" id="1358809.S7WCB8"/>
<comment type="subcellular location">
    <subcellularLocation>
        <location evidence="1 5 6">Nucleus</location>
    </subcellularLocation>
</comment>
<proteinExistence type="predicted"/>
<dbReference type="PANTHER" id="PTHR24323">
    <property type="entry name" value="CEH-10 HOMEODOMAIN-CONTAINING HOMOLOG"/>
    <property type="match status" value="1"/>
</dbReference>
<dbReference type="Pfam" id="PF00046">
    <property type="entry name" value="Homeodomain"/>
    <property type="match status" value="1"/>
</dbReference>
<dbReference type="PROSITE" id="PS00027">
    <property type="entry name" value="HOMEOBOX_1"/>
    <property type="match status" value="1"/>
</dbReference>